<sequence length="57" mass="5978">MGSRAITASNKSSGKSFHISCSITSLVLDLPDDLPLLRSLRGFLAGGGFRGSDILKL</sequence>
<name>I3RZ86_MEDTR</name>
<evidence type="ECO:0000313" key="1">
    <source>
        <dbReference type="EMBL" id="AFK33328.1"/>
    </source>
</evidence>
<proteinExistence type="evidence at transcript level"/>
<accession>I3RZ86</accession>
<reference evidence="1" key="1">
    <citation type="submission" date="2012-05" db="EMBL/GenBank/DDBJ databases">
        <authorList>
            <person name="Krishnakumar V."/>
            <person name="Cheung F."/>
            <person name="Xiao Y."/>
            <person name="Chan A."/>
            <person name="Moskal W.A."/>
            <person name="Town C.D."/>
        </authorList>
    </citation>
    <scope>NUCLEOTIDE SEQUENCE</scope>
</reference>
<dbReference type="AlphaFoldDB" id="I3RZ86"/>
<protein>
    <submittedName>
        <fullName evidence="1">Uncharacterized protein</fullName>
    </submittedName>
</protein>
<dbReference type="EMBL" id="BT133533">
    <property type="protein sequence ID" value="AFK33328.1"/>
    <property type="molecule type" value="mRNA"/>
</dbReference>
<organism evidence="1">
    <name type="scientific">Medicago truncatula</name>
    <name type="common">Barrel medic</name>
    <name type="synonym">Medicago tribuloides</name>
    <dbReference type="NCBI Taxonomy" id="3880"/>
    <lineage>
        <taxon>Eukaryota</taxon>
        <taxon>Viridiplantae</taxon>
        <taxon>Streptophyta</taxon>
        <taxon>Embryophyta</taxon>
        <taxon>Tracheophyta</taxon>
        <taxon>Spermatophyta</taxon>
        <taxon>Magnoliopsida</taxon>
        <taxon>eudicotyledons</taxon>
        <taxon>Gunneridae</taxon>
        <taxon>Pentapetalae</taxon>
        <taxon>rosids</taxon>
        <taxon>fabids</taxon>
        <taxon>Fabales</taxon>
        <taxon>Fabaceae</taxon>
        <taxon>Papilionoideae</taxon>
        <taxon>50 kb inversion clade</taxon>
        <taxon>NPAAA clade</taxon>
        <taxon>Hologalegina</taxon>
        <taxon>IRL clade</taxon>
        <taxon>Trifolieae</taxon>
        <taxon>Medicago</taxon>
    </lineage>
</organism>